<dbReference type="GO" id="GO:0034038">
    <property type="term" value="F:deoxyhypusine synthase activity"/>
    <property type="evidence" value="ECO:0007669"/>
    <property type="project" value="UniProtKB-EC"/>
</dbReference>
<dbReference type="Proteomes" id="UP000215914">
    <property type="component" value="Unassembled WGS sequence"/>
</dbReference>
<dbReference type="Gene3D" id="3.40.910.10">
    <property type="entry name" value="Deoxyhypusine synthase"/>
    <property type="match status" value="1"/>
</dbReference>
<name>A0A9K3NKS7_HELAN</name>
<keyword evidence="2" id="KW-1185">Reference proteome</keyword>
<dbReference type="EC" id="2.5.1.46" evidence="1"/>
<accession>A0A9K3NKS7</accession>
<dbReference type="Gramene" id="mRNA:HanXRQr2_Chr05g0195101">
    <property type="protein sequence ID" value="CDS:HanXRQr2_Chr05g0195101.1"/>
    <property type="gene ID" value="HanXRQr2_Chr05g0195101"/>
</dbReference>
<dbReference type="SUPFAM" id="SSF52467">
    <property type="entry name" value="DHS-like NAD/FAD-binding domain"/>
    <property type="match status" value="1"/>
</dbReference>
<sequence>MLVCVIADFNDFVRVHGYDFNQGGNYPQLLQSLGSTGFEASKLSDAIKIVNQMVCSDSLLPDCCIS</sequence>
<dbReference type="AlphaFoldDB" id="A0A9K3NKS7"/>
<dbReference type="InterPro" id="IPR029035">
    <property type="entry name" value="DHS-like_NAD/FAD-binding_dom"/>
</dbReference>
<protein>
    <submittedName>
        <fullName evidence="1">Deoxyhypusine synthase</fullName>
        <ecNumber evidence="1">2.5.1.46</ecNumber>
    </submittedName>
</protein>
<dbReference type="EMBL" id="MNCJ02000320">
    <property type="protein sequence ID" value="KAF5804262.1"/>
    <property type="molecule type" value="Genomic_DNA"/>
</dbReference>
<keyword evidence="1" id="KW-0808">Transferase</keyword>
<evidence type="ECO:0000313" key="2">
    <source>
        <dbReference type="Proteomes" id="UP000215914"/>
    </source>
</evidence>
<evidence type="ECO:0000313" key="1">
    <source>
        <dbReference type="EMBL" id="KAF5804262.1"/>
    </source>
</evidence>
<organism evidence="1 2">
    <name type="scientific">Helianthus annuus</name>
    <name type="common">Common sunflower</name>
    <dbReference type="NCBI Taxonomy" id="4232"/>
    <lineage>
        <taxon>Eukaryota</taxon>
        <taxon>Viridiplantae</taxon>
        <taxon>Streptophyta</taxon>
        <taxon>Embryophyta</taxon>
        <taxon>Tracheophyta</taxon>
        <taxon>Spermatophyta</taxon>
        <taxon>Magnoliopsida</taxon>
        <taxon>eudicotyledons</taxon>
        <taxon>Gunneridae</taxon>
        <taxon>Pentapetalae</taxon>
        <taxon>asterids</taxon>
        <taxon>campanulids</taxon>
        <taxon>Asterales</taxon>
        <taxon>Asteraceae</taxon>
        <taxon>Asteroideae</taxon>
        <taxon>Heliantheae alliance</taxon>
        <taxon>Heliantheae</taxon>
        <taxon>Helianthus</taxon>
    </lineage>
</organism>
<reference evidence="1" key="2">
    <citation type="submission" date="2020-06" db="EMBL/GenBank/DDBJ databases">
        <title>Helianthus annuus Genome sequencing and assembly Release 2.</title>
        <authorList>
            <person name="Gouzy J."/>
            <person name="Langlade N."/>
            <person name="Munos S."/>
        </authorList>
    </citation>
    <scope>NUCLEOTIDE SEQUENCE</scope>
    <source>
        <tissue evidence="1">Leaves</tissue>
    </source>
</reference>
<reference evidence="1" key="1">
    <citation type="journal article" date="2017" name="Nature">
        <title>The sunflower genome provides insights into oil metabolism, flowering and Asterid evolution.</title>
        <authorList>
            <person name="Badouin H."/>
            <person name="Gouzy J."/>
            <person name="Grassa C.J."/>
            <person name="Murat F."/>
            <person name="Staton S.E."/>
            <person name="Cottret L."/>
            <person name="Lelandais-Briere C."/>
            <person name="Owens G.L."/>
            <person name="Carrere S."/>
            <person name="Mayjonade B."/>
            <person name="Legrand L."/>
            <person name="Gill N."/>
            <person name="Kane N.C."/>
            <person name="Bowers J.E."/>
            <person name="Hubner S."/>
            <person name="Bellec A."/>
            <person name="Berard A."/>
            <person name="Berges H."/>
            <person name="Blanchet N."/>
            <person name="Boniface M.C."/>
            <person name="Brunel D."/>
            <person name="Catrice O."/>
            <person name="Chaidir N."/>
            <person name="Claudel C."/>
            <person name="Donnadieu C."/>
            <person name="Faraut T."/>
            <person name="Fievet G."/>
            <person name="Helmstetter N."/>
            <person name="King M."/>
            <person name="Knapp S.J."/>
            <person name="Lai Z."/>
            <person name="Le Paslier M.C."/>
            <person name="Lippi Y."/>
            <person name="Lorenzon L."/>
            <person name="Mandel J.R."/>
            <person name="Marage G."/>
            <person name="Marchand G."/>
            <person name="Marquand E."/>
            <person name="Bret-Mestries E."/>
            <person name="Morien E."/>
            <person name="Nambeesan S."/>
            <person name="Nguyen T."/>
            <person name="Pegot-Espagnet P."/>
            <person name="Pouilly N."/>
            <person name="Raftis F."/>
            <person name="Sallet E."/>
            <person name="Schiex T."/>
            <person name="Thomas J."/>
            <person name="Vandecasteele C."/>
            <person name="Vares D."/>
            <person name="Vear F."/>
            <person name="Vautrin S."/>
            <person name="Crespi M."/>
            <person name="Mangin B."/>
            <person name="Burke J.M."/>
            <person name="Salse J."/>
            <person name="Munos S."/>
            <person name="Vincourt P."/>
            <person name="Rieseberg L.H."/>
            <person name="Langlade N.B."/>
        </authorList>
    </citation>
    <scope>NUCLEOTIDE SEQUENCE</scope>
    <source>
        <tissue evidence="1">Leaves</tissue>
    </source>
</reference>
<dbReference type="InterPro" id="IPR036982">
    <property type="entry name" value="Deoxyhypusine_synthase_sf"/>
</dbReference>
<proteinExistence type="predicted"/>
<gene>
    <name evidence="1" type="ORF">HanXRQr2_Chr05g0195101</name>
</gene>
<comment type="caution">
    <text evidence="1">The sequence shown here is derived from an EMBL/GenBank/DDBJ whole genome shotgun (WGS) entry which is preliminary data.</text>
</comment>